<keyword evidence="2" id="KW-1185">Reference proteome</keyword>
<name>A0ACC2L8A5_PERAE</name>
<evidence type="ECO:0000313" key="1">
    <source>
        <dbReference type="EMBL" id="KAJ8629656.1"/>
    </source>
</evidence>
<accession>A0ACC2L8A5</accession>
<reference evidence="1 2" key="1">
    <citation type="journal article" date="2022" name="Hortic Res">
        <title>A haplotype resolved chromosomal level avocado genome allows analysis of novel avocado genes.</title>
        <authorList>
            <person name="Nath O."/>
            <person name="Fletcher S.J."/>
            <person name="Hayward A."/>
            <person name="Shaw L.M."/>
            <person name="Masouleh A.K."/>
            <person name="Furtado A."/>
            <person name="Henry R.J."/>
            <person name="Mitter N."/>
        </authorList>
    </citation>
    <scope>NUCLEOTIDE SEQUENCE [LARGE SCALE GENOMIC DNA]</scope>
    <source>
        <strain evidence="2">cv. Hass</strain>
    </source>
</reference>
<organism evidence="1 2">
    <name type="scientific">Persea americana</name>
    <name type="common">Avocado</name>
    <dbReference type="NCBI Taxonomy" id="3435"/>
    <lineage>
        <taxon>Eukaryota</taxon>
        <taxon>Viridiplantae</taxon>
        <taxon>Streptophyta</taxon>
        <taxon>Embryophyta</taxon>
        <taxon>Tracheophyta</taxon>
        <taxon>Spermatophyta</taxon>
        <taxon>Magnoliopsida</taxon>
        <taxon>Magnoliidae</taxon>
        <taxon>Laurales</taxon>
        <taxon>Lauraceae</taxon>
        <taxon>Persea</taxon>
    </lineage>
</organism>
<proteinExistence type="predicted"/>
<evidence type="ECO:0000313" key="2">
    <source>
        <dbReference type="Proteomes" id="UP001234297"/>
    </source>
</evidence>
<protein>
    <submittedName>
        <fullName evidence="1">Uncharacterized protein</fullName>
    </submittedName>
</protein>
<dbReference type="Proteomes" id="UP001234297">
    <property type="component" value="Chromosome 7"/>
</dbReference>
<comment type="caution">
    <text evidence="1">The sequence shown here is derived from an EMBL/GenBank/DDBJ whole genome shotgun (WGS) entry which is preliminary data.</text>
</comment>
<gene>
    <name evidence="1" type="ORF">MRB53_022979</name>
</gene>
<sequence>MREKWRTEGRTEEKQGRRLRFSAVLRYLPSPEMEGRDSLCCLEIYYPQRKRAEIHCYVPRSGIATEKRASIMAEIHPGEHNLLLMIDRATEGIKIQKVDGRWSIMRQKPTGRQSSEIDEGE</sequence>
<dbReference type="EMBL" id="CM056815">
    <property type="protein sequence ID" value="KAJ8629656.1"/>
    <property type="molecule type" value="Genomic_DNA"/>
</dbReference>